<dbReference type="InterPro" id="IPR001878">
    <property type="entry name" value="Znf_CCHC"/>
</dbReference>
<sequence>MANLAKLDFIALDIAGKNYMSWALDAEIHLDAKGLGDTIKERNSASAQDKTKAMIFLRHHLDENLKIEYLTVKDPSILWKNMKERYGHLKLVILPKARYDWIKLRFQDFKSVSDYNSMLFKISSKLKLCGESITDGDMIEKTLSTFHASSLLLQQQYREKGFTKYSDLISCLLVAEQNNELLIKNYESHPIGSTPFPEVNATRALNFNNFRGRGRGCGRDRGRGRGRFTPCNCDSQNNSIQGNTSKHLKWNKNDKKGKKKVINPENGGKKCYRCGIKGHWSRTCRTAKHLVELYQASIRKKDKNAEANFTSDHFEDDNFDDLNVDITHMDVADFFEHPEGRIDHLIGDGNV</sequence>
<organism evidence="3 4">
    <name type="scientific">Rehmannia glutinosa</name>
    <name type="common">Chinese foxglove</name>
    <dbReference type="NCBI Taxonomy" id="99300"/>
    <lineage>
        <taxon>Eukaryota</taxon>
        <taxon>Viridiplantae</taxon>
        <taxon>Streptophyta</taxon>
        <taxon>Embryophyta</taxon>
        <taxon>Tracheophyta</taxon>
        <taxon>Spermatophyta</taxon>
        <taxon>Magnoliopsida</taxon>
        <taxon>eudicotyledons</taxon>
        <taxon>Gunneridae</taxon>
        <taxon>Pentapetalae</taxon>
        <taxon>asterids</taxon>
        <taxon>lamiids</taxon>
        <taxon>Lamiales</taxon>
        <taxon>Orobanchaceae</taxon>
        <taxon>Rehmannieae</taxon>
        <taxon>Rehmannia</taxon>
    </lineage>
</organism>
<dbReference type="SUPFAM" id="SSF57756">
    <property type="entry name" value="Retrovirus zinc finger-like domains"/>
    <property type="match status" value="1"/>
</dbReference>
<dbReference type="InterPro" id="IPR036875">
    <property type="entry name" value="Znf_CCHC_sf"/>
</dbReference>
<comment type="caution">
    <text evidence="3">The sequence shown here is derived from an EMBL/GenBank/DDBJ whole genome shotgun (WGS) entry which is preliminary data.</text>
</comment>
<gene>
    <name evidence="3" type="ORF">DH2020_037586</name>
</gene>
<proteinExistence type="predicted"/>
<name>A0ABR0V2H5_REHGL</name>
<dbReference type="Proteomes" id="UP001318860">
    <property type="component" value="Unassembled WGS sequence"/>
</dbReference>
<feature type="domain" description="CCHC-type" evidence="2">
    <location>
        <begin position="270"/>
        <end position="285"/>
    </location>
</feature>
<keyword evidence="1" id="KW-0863">Zinc-finger</keyword>
<dbReference type="PANTHER" id="PTHR33325:SF11">
    <property type="entry name" value="COLD SHOCK DOMAIN-CONTAINING PROTEIN 4-LIKE"/>
    <property type="match status" value="1"/>
</dbReference>
<accession>A0ABR0V2H5</accession>
<evidence type="ECO:0000256" key="1">
    <source>
        <dbReference type="PROSITE-ProRule" id="PRU00047"/>
    </source>
</evidence>
<reference evidence="3 4" key="1">
    <citation type="journal article" date="2021" name="Comput. Struct. Biotechnol. J.">
        <title>De novo genome assembly of the potent medicinal plant Rehmannia glutinosa using nanopore technology.</title>
        <authorList>
            <person name="Ma L."/>
            <person name="Dong C."/>
            <person name="Song C."/>
            <person name="Wang X."/>
            <person name="Zheng X."/>
            <person name="Niu Y."/>
            <person name="Chen S."/>
            <person name="Feng W."/>
        </authorList>
    </citation>
    <scope>NUCLEOTIDE SEQUENCE [LARGE SCALE GENOMIC DNA]</scope>
    <source>
        <strain evidence="3">DH-2019</strain>
    </source>
</reference>
<evidence type="ECO:0000259" key="2">
    <source>
        <dbReference type="PROSITE" id="PS50158"/>
    </source>
</evidence>
<evidence type="ECO:0000313" key="4">
    <source>
        <dbReference type="Proteomes" id="UP001318860"/>
    </source>
</evidence>
<dbReference type="Pfam" id="PF00098">
    <property type="entry name" value="zf-CCHC"/>
    <property type="match status" value="1"/>
</dbReference>
<keyword evidence="1" id="KW-0862">Zinc</keyword>
<dbReference type="EMBL" id="JABTTQ020001709">
    <property type="protein sequence ID" value="KAK6128674.1"/>
    <property type="molecule type" value="Genomic_DNA"/>
</dbReference>
<evidence type="ECO:0000313" key="3">
    <source>
        <dbReference type="EMBL" id="KAK6128674.1"/>
    </source>
</evidence>
<keyword evidence="4" id="KW-1185">Reference proteome</keyword>
<keyword evidence="1" id="KW-0479">Metal-binding</keyword>
<dbReference type="PANTHER" id="PTHR33325">
    <property type="entry name" value="ZINC FINGER, CCHC-TYPE-RELATED"/>
    <property type="match status" value="1"/>
</dbReference>
<dbReference type="Gene3D" id="4.10.60.10">
    <property type="entry name" value="Zinc finger, CCHC-type"/>
    <property type="match status" value="1"/>
</dbReference>
<dbReference type="SMART" id="SM00343">
    <property type="entry name" value="ZnF_C2HC"/>
    <property type="match status" value="1"/>
</dbReference>
<dbReference type="PROSITE" id="PS50158">
    <property type="entry name" value="ZF_CCHC"/>
    <property type="match status" value="1"/>
</dbReference>
<protein>
    <recommendedName>
        <fullName evidence="2">CCHC-type domain-containing protein</fullName>
    </recommendedName>
</protein>